<sequence length="132" mass="14553">MKTMKITSMLLLLGLFLTLSTNVYAQDPMTAAPNAYKKVLLENEKVRVMQIEIAPGEVVPWHSHPDHVIYALTDGKLEITEKDKAATVAEIKAGEAMFMPAVTHTGKNIGETTLKLIVTELKQGKASKMDKM</sequence>
<dbReference type="Gene3D" id="2.60.120.10">
    <property type="entry name" value="Jelly Rolls"/>
    <property type="match status" value="1"/>
</dbReference>
<name>A0A4R0N8I1_9SPHI</name>
<dbReference type="SUPFAM" id="SSF51182">
    <property type="entry name" value="RmlC-like cupins"/>
    <property type="match status" value="1"/>
</dbReference>
<protein>
    <submittedName>
        <fullName evidence="3">Cupin domain-containing protein</fullName>
    </submittedName>
</protein>
<evidence type="ECO:0000313" key="3">
    <source>
        <dbReference type="EMBL" id="TCC95847.1"/>
    </source>
</evidence>
<dbReference type="Pfam" id="PF07883">
    <property type="entry name" value="Cupin_2"/>
    <property type="match status" value="1"/>
</dbReference>
<dbReference type="AlphaFoldDB" id="A0A4R0N8I1"/>
<dbReference type="EMBL" id="SJSM01000008">
    <property type="protein sequence ID" value="TCC95847.1"/>
    <property type="molecule type" value="Genomic_DNA"/>
</dbReference>
<evidence type="ECO:0000313" key="4">
    <source>
        <dbReference type="Proteomes" id="UP000291117"/>
    </source>
</evidence>
<dbReference type="InterPro" id="IPR011051">
    <property type="entry name" value="RmlC_Cupin_sf"/>
</dbReference>
<dbReference type="Proteomes" id="UP000291117">
    <property type="component" value="Unassembled WGS sequence"/>
</dbReference>
<feature type="domain" description="Cupin type-2" evidence="2">
    <location>
        <begin position="51"/>
        <end position="118"/>
    </location>
</feature>
<evidence type="ECO:0000256" key="1">
    <source>
        <dbReference type="SAM" id="SignalP"/>
    </source>
</evidence>
<keyword evidence="4" id="KW-1185">Reference proteome</keyword>
<dbReference type="InterPro" id="IPR014710">
    <property type="entry name" value="RmlC-like_jellyroll"/>
</dbReference>
<accession>A0A4R0N8I1</accession>
<evidence type="ECO:0000259" key="2">
    <source>
        <dbReference type="Pfam" id="PF07883"/>
    </source>
</evidence>
<feature type="signal peptide" evidence="1">
    <location>
        <begin position="1"/>
        <end position="25"/>
    </location>
</feature>
<dbReference type="InterPro" id="IPR013096">
    <property type="entry name" value="Cupin_2"/>
</dbReference>
<comment type="caution">
    <text evidence="3">The sequence shown here is derived from an EMBL/GenBank/DDBJ whole genome shotgun (WGS) entry which is preliminary data.</text>
</comment>
<reference evidence="3 4" key="1">
    <citation type="submission" date="2019-02" db="EMBL/GenBank/DDBJ databases">
        <title>Pedobacter sp. RP-3-8 sp. nov., isolated from Arctic soil.</title>
        <authorList>
            <person name="Dahal R.H."/>
        </authorList>
    </citation>
    <scope>NUCLEOTIDE SEQUENCE [LARGE SCALE GENOMIC DNA]</scope>
    <source>
        <strain evidence="3 4">RP-3-8</strain>
    </source>
</reference>
<keyword evidence="1" id="KW-0732">Signal</keyword>
<organism evidence="3 4">
    <name type="scientific">Pedobacter hiemivivus</name>
    <dbReference type="NCBI Taxonomy" id="2530454"/>
    <lineage>
        <taxon>Bacteria</taxon>
        <taxon>Pseudomonadati</taxon>
        <taxon>Bacteroidota</taxon>
        <taxon>Sphingobacteriia</taxon>
        <taxon>Sphingobacteriales</taxon>
        <taxon>Sphingobacteriaceae</taxon>
        <taxon>Pedobacter</taxon>
    </lineage>
</organism>
<gene>
    <name evidence="3" type="ORF">EZ444_14645</name>
</gene>
<dbReference type="RefSeq" id="WP_131609911.1">
    <property type="nucleotide sequence ID" value="NZ_SJSM01000008.1"/>
</dbReference>
<feature type="chain" id="PRO_5020609092" evidence="1">
    <location>
        <begin position="26"/>
        <end position="132"/>
    </location>
</feature>
<proteinExistence type="predicted"/>
<dbReference type="OrthoDB" id="676420at2"/>